<keyword evidence="1" id="KW-1133">Transmembrane helix</keyword>
<feature type="transmembrane region" description="Helical" evidence="1">
    <location>
        <begin position="74"/>
        <end position="95"/>
    </location>
</feature>
<accession>A0A8H3UR13</accession>
<name>A0A8H3UR13_VENIN</name>
<gene>
    <name evidence="2" type="ORF">BLS_003243</name>
</gene>
<comment type="caution">
    <text evidence="2">The sequence shown here is derived from an EMBL/GenBank/DDBJ whole genome shotgun (WGS) entry which is preliminary data.</text>
</comment>
<reference evidence="2 3" key="1">
    <citation type="submission" date="2019-11" db="EMBL/GenBank/DDBJ databases">
        <title>Venturia inaequalis Genome Resource.</title>
        <authorList>
            <person name="Lichtner F.J."/>
        </authorList>
    </citation>
    <scope>NUCLEOTIDE SEQUENCE [LARGE SCALE GENOMIC DNA]</scope>
    <source>
        <strain evidence="2">Bline_iso_100314</strain>
    </source>
</reference>
<keyword evidence="1" id="KW-0472">Membrane</keyword>
<proteinExistence type="predicted"/>
<evidence type="ECO:0000313" key="2">
    <source>
        <dbReference type="EMBL" id="KAE9974220.1"/>
    </source>
</evidence>
<evidence type="ECO:0000256" key="1">
    <source>
        <dbReference type="SAM" id="Phobius"/>
    </source>
</evidence>
<dbReference type="Proteomes" id="UP000433883">
    <property type="component" value="Unassembled WGS sequence"/>
</dbReference>
<organism evidence="2 3">
    <name type="scientific">Venturia inaequalis</name>
    <name type="common">Apple scab fungus</name>
    <dbReference type="NCBI Taxonomy" id="5025"/>
    <lineage>
        <taxon>Eukaryota</taxon>
        <taxon>Fungi</taxon>
        <taxon>Dikarya</taxon>
        <taxon>Ascomycota</taxon>
        <taxon>Pezizomycotina</taxon>
        <taxon>Dothideomycetes</taxon>
        <taxon>Pleosporomycetidae</taxon>
        <taxon>Venturiales</taxon>
        <taxon>Venturiaceae</taxon>
        <taxon>Venturia</taxon>
    </lineage>
</organism>
<sequence length="282" mass="31116">MLLGARESMEMVEGGYRSPQTYTLKVIHEAKILAELNQEAELTLDKPSSTREKGAAVNKKYIPYLCHKMYPTGILLGLAASIILTARIIGVAPMIMPRNKPSESKEDLVIRDDEASTIGTPLLTLDEIKVLGGEGYFPAPIAKTSPVAASLSPRNEAPFGSTGYLPMTFCSTGGQSTCKLLFLLNDGCYADPLLDLPNLKAIRWSKLNAWRCSFYDDMDCAWGRDFYDLYNAGHKVDSETTEDVRKGILAWDKDFVAKSVRCVVTNHLKNIHCDDLCPSAEI</sequence>
<keyword evidence="1" id="KW-0812">Transmembrane</keyword>
<evidence type="ECO:0000313" key="3">
    <source>
        <dbReference type="Proteomes" id="UP000433883"/>
    </source>
</evidence>
<dbReference type="AlphaFoldDB" id="A0A8H3UR13"/>
<protein>
    <submittedName>
        <fullName evidence="2">Uncharacterized protein</fullName>
    </submittedName>
</protein>
<dbReference type="EMBL" id="WNWQ01000212">
    <property type="protein sequence ID" value="KAE9974220.1"/>
    <property type="molecule type" value="Genomic_DNA"/>
</dbReference>